<reference evidence="4 5" key="1">
    <citation type="submission" date="2024-01" db="EMBL/GenBank/DDBJ databases">
        <title>Genome insights into Plantactinospora veratri sp. nov.</title>
        <authorList>
            <person name="Wang L."/>
        </authorList>
    </citation>
    <scope>NUCLEOTIDE SEQUENCE [LARGE SCALE GENOMIC DNA]</scope>
    <source>
        <strain evidence="4 5">NEAU-FHS4</strain>
    </source>
</reference>
<dbReference type="EMBL" id="JAZGQL010000015">
    <property type="protein sequence ID" value="MEE6309238.1"/>
    <property type="molecule type" value="Genomic_DNA"/>
</dbReference>
<evidence type="ECO:0000313" key="4">
    <source>
        <dbReference type="EMBL" id="MEE6309238.1"/>
    </source>
</evidence>
<keyword evidence="2" id="KW-0964">Secreted</keyword>
<proteinExistence type="predicted"/>
<evidence type="ECO:0000256" key="1">
    <source>
        <dbReference type="ARBA" id="ARBA00004613"/>
    </source>
</evidence>
<name>A0ABU7SH17_9ACTN</name>
<dbReference type="PRINTS" id="PR00313">
    <property type="entry name" value="CABNDNGRPT"/>
</dbReference>
<sequence>MGIPPEDREIRVDAALWDLQANPGRIDSAASAWRRFGKASVAVGDDLDADSRKLLGSDWAGTARDSFGQHQSKVFGSLDTMGSQADRLASALEGVAELLRWYQNALDGEREQIMGAVPSWQAGGQIVFRWNQPAQATQVSEATNRASNLRKELDDALKGKLSGFSAPEWDAISTQWDGVSAGTADPFMLPAEATGVSVLMVDGQAVVNTGPGNDNVKVTRDPATGQVVVEVNGVTYRYPEGTPVTIRAGEGNDTVEVPKGANLSITLLGGEGNDMLRGGDGNERIIGLHGDDKVYGGAGNDYASTGSGRDYTDGQGGDDLLAGGRGDDVVYGLSGNDNVSGGEGADYLEGATGDDTVHGGAGRDIVSGGRDNDRLDGGSGDDVLYAGHGRDTVAGGGGADTAYRQDEDQVTGVRQDVRIEVSDAAQYIKIDGPAEFQERVRADLDMMRASPIGQQILAELDDIRNDSAAIAADWPVLGDIAYQGNPLVIREDGANNASYTTNWVLGEDYKVGYNPERLSTGASNERPPVVGLFHEFAHVYDFGNDTSASGDHEGPDDVGVENDERQAVGLPIDEDDDPNTPGQIDPDHPYSYTENAFRDELGQPKRTSYS</sequence>
<accession>A0ABU7SH17</accession>
<feature type="region of interest" description="Disordered" evidence="3">
    <location>
        <begin position="350"/>
        <end position="378"/>
    </location>
</feature>
<dbReference type="Pfam" id="PF00353">
    <property type="entry name" value="HemolysinCabind"/>
    <property type="match status" value="2"/>
</dbReference>
<dbReference type="Pfam" id="PF14891">
    <property type="entry name" value="Peptidase_M91"/>
    <property type="match status" value="1"/>
</dbReference>
<dbReference type="InterPro" id="IPR036689">
    <property type="entry name" value="ESAT-6-like_sf"/>
</dbReference>
<gene>
    <name evidence="4" type="ORF">V1634_20580</name>
</gene>
<organism evidence="4 5">
    <name type="scientific">Plantactinospora veratri</name>
    <dbReference type="NCBI Taxonomy" id="1436122"/>
    <lineage>
        <taxon>Bacteria</taxon>
        <taxon>Bacillati</taxon>
        <taxon>Actinomycetota</taxon>
        <taxon>Actinomycetes</taxon>
        <taxon>Micromonosporales</taxon>
        <taxon>Micromonosporaceae</taxon>
        <taxon>Plantactinospora</taxon>
    </lineage>
</organism>
<dbReference type="PANTHER" id="PTHR38340:SF1">
    <property type="entry name" value="S-LAYER PROTEIN"/>
    <property type="match status" value="1"/>
</dbReference>
<dbReference type="InterPro" id="IPR001343">
    <property type="entry name" value="Hemolysn_Ca-bd"/>
</dbReference>
<feature type="region of interest" description="Disordered" evidence="3">
    <location>
        <begin position="296"/>
        <end position="318"/>
    </location>
</feature>
<dbReference type="PANTHER" id="PTHR38340">
    <property type="entry name" value="S-LAYER PROTEIN"/>
    <property type="match status" value="1"/>
</dbReference>
<dbReference type="InterPro" id="IPR011049">
    <property type="entry name" value="Serralysin-like_metalloprot_C"/>
</dbReference>
<comment type="caution">
    <text evidence="4">The sequence shown here is derived from an EMBL/GenBank/DDBJ whole genome shotgun (WGS) entry which is preliminary data.</text>
</comment>
<dbReference type="InterPro" id="IPR028208">
    <property type="entry name" value="Effector_pro_NleD-like"/>
</dbReference>
<evidence type="ECO:0000256" key="3">
    <source>
        <dbReference type="SAM" id="MobiDB-lite"/>
    </source>
</evidence>
<protein>
    <submittedName>
        <fullName evidence="4">M91 family zinc metallopeptidase</fullName>
    </submittedName>
</protein>
<comment type="subcellular location">
    <subcellularLocation>
        <location evidence="1">Secreted</location>
    </subcellularLocation>
</comment>
<dbReference type="RefSeq" id="WP_331209522.1">
    <property type="nucleotide sequence ID" value="NZ_JAZGQL010000015.1"/>
</dbReference>
<dbReference type="Gene3D" id="2.150.10.10">
    <property type="entry name" value="Serralysin-like metalloprotease, C-terminal"/>
    <property type="match status" value="2"/>
</dbReference>
<dbReference type="SUPFAM" id="SSF140453">
    <property type="entry name" value="EsxAB dimer-like"/>
    <property type="match status" value="1"/>
</dbReference>
<feature type="region of interest" description="Disordered" evidence="3">
    <location>
        <begin position="544"/>
        <end position="610"/>
    </location>
</feature>
<evidence type="ECO:0000256" key="2">
    <source>
        <dbReference type="ARBA" id="ARBA00022525"/>
    </source>
</evidence>
<dbReference type="SUPFAM" id="SSF51120">
    <property type="entry name" value="beta-Roll"/>
    <property type="match status" value="1"/>
</dbReference>
<dbReference type="Proteomes" id="UP001339911">
    <property type="component" value="Unassembled WGS sequence"/>
</dbReference>
<keyword evidence="5" id="KW-1185">Reference proteome</keyword>
<evidence type="ECO:0000313" key="5">
    <source>
        <dbReference type="Proteomes" id="UP001339911"/>
    </source>
</evidence>
<dbReference type="InterPro" id="IPR050557">
    <property type="entry name" value="RTX_toxin/Mannuronan_C5-epim"/>
</dbReference>